<dbReference type="InterPro" id="IPR011010">
    <property type="entry name" value="DNA_brk_join_enz"/>
</dbReference>
<evidence type="ECO:0000256" key="3">
    <source>
        <dbReference type="ARBA" id="ARBA00023125"/>
    </source>
</evidence>
<dbReference type="PANTHER" id="PTHR30629">
    <property type="entry name" value="PROPHAGE INTEGRASE"/>
    <property type="match status" value="1"/>
</dbReference>
<sequence>MFPIVFPRRPIDMKLTDATVRSLKPTDKRQEIPDDLLPGMYLVVQPTGKKSWQVRYRAGGTHRRMTLGRYPDKPLADARKRAREVMQEAQSGADPAAEVRAAKTEAPTNTVADALDDYEKRKLKHLKSGDLVKRELDRFVRKAWGDRQITSLERRDVQDLIDDISDSGRGPTANRVLAYTKAFLNWCCDRGVLDVNPADKVKKAVKEKARDRRFWDYEIRWFWMACEQEGYPWGPLGQLLLLTGQRLNEIAQLTESEVNGESIELASGRTKNGRPHAVPLSEMAFDIVEALPKVKNPHGYLFTTNARTPVQGFHKAHQRLADRMLEIAEEERGEPVEIPHWTFHDLRRSCATGLAAFARIEVVEKALNHVSGKLGGVAGTYNYREYTIEMRDALEAWAGEIRSYLGNTDNESDLVSKKNVA</sequence>
<dbReference type="Pfam" id="PF22022">
    <property type="entry name" value="Phage_int_M"/>
    <property type="match status" value="1"/>
</dbReference>
<dbReference type="Pfam" id="PF00589">
    <property type="entry name" value="Phage_integrase"/>
    <property type="match status" value="1"/>
</dbReference>
<dbReference type="Proteomes" id="UP000318483">
    <property type="component" value="Chromosome"/>
</dbReference>
<dbReference type="PROSITE" id="PS51900">
    <property type="entry name" value="CB"/>
    <property type="match status" value="1"/>
</dbReference>
<protein>
    <submittedName>
        <fullName evidence="8">Integrase family protein</fullName>
    </submittedName>
</protein>
<reference evidence="8 9" key="1">
    <citation type="submission" date="2019-07" db="EMBL/GenBank/DDBJ databases">
        <title>Litoreibacter alkalisoli sp. nov., isolated from saline-alkaline soil.</title>
        <authorList>
            <person name="Wang S."/>
            <person name="Xu L."/>
            <person name="Xing Y.-T."/>
            <person name="Sun J.-Q."/>
        </authorList>
    </citation>
    <scope>NUCLEOTIDE SEQUENCE [LARGE SCALE GENOMIC DNA]</scope>
    <source>
        <strain evidence="8 9">LN3S51</strain>
    </source>
</reference>
<accession>A0A5B8IV50</accession>
<gene>
    <name evidence="8" type="ORF">FPZ52_06505</name>
</gene>
<dbReference type="PANTHER" id="PTHR30629:SF2">
    <property type="entry name" value="PROPHAGE INTEGRASE INTS-RELATED"/>
    <property type="match status" value="1"/>
</dbReference>
<dbReference type="Gene3D" id="1.10.150.130">
    <property type="match status" value="1"/>
</dbReference>
<keyword evidence="2" id="KW-0229">DNA integration</keyword>
<dbReference type="InterPro" id="IPR010998">
    <property type="entry name" value="Integrase_recombinase_N"/>
</dbReference>
<dbReference type="GO" id="GO:0006310">
    <property type="term" value="P:DNA recombination"/>
    <property type="evidence" value="ECO:0007669"/>
    <property type="project" value="UniProtKB-KW"/>
</dbReference>
<dbReference type="Gene3D" id="1.10.443.10">
    <property type="entry name" value="Intergrase catalytic core"/>
    <property type="match status" value="1"/>
</dbReference>
<dbReference type="Pfam" id="PF13356">
    <property type="entry name" value="Arm-DNA-bind_3"/>
    <property type="match status" value="1"/>
</dbReference>
<dbReference type="InterPro" id="IPR038488">
    <property type="entry name" value="Integrase_DNA-bd_sf"/>
</dbReference>
<dbReference type="PROSITE" id="PS51898">
    <property type="entry name" value="TYR_RECOMBINASE"/>
    <property type="match status" value="1"/>
</dbReference>
<dbReference type="Gene3D" id="3.30.160.390">
    <property type="entry name" value="Integrase, DNA-binding domain"/>
    <property type="match status" value="1"/>
</dbReference>
<dbReference type="InterPro" id="IPR044068">
    <property type="entry name" value="CB"/>
</dbReference>
<feature type="domain" description="Tyr recombinase" evidence="6">
    <location>
        <begin position="208"/>
        <end position="395"/>
    </location>
</feature>
<dbReference type="InterPro" id="IPR053876">
    <property type="entry name" value="Phage_int_M"/>
</dbReference>
<evidence type="ECO:0000313" key="8">
    <source>
        <dbReference type="EMBL" id="QDY69313.1"/>
    </source>
</evidence>
<evidence type="ECO:0000313" key="9">
    <source>
        <dbReference type="Proteomes" id="UP000318483"/>
    </source>
</evidence>
<dbReference type="GO" id="GO:0003677">
    <property type="term" value="F:DNA binding"/>
    <property type="evidence" value="ECO:0007669"/>
    <property type="project" value="UniProtKB-UniRule"/>
</dbReference>
<evidence type="ECO:0000259" key="6">
    <source>
        <dbReference type="PROSITE" id="PS51898"/>
    </source>
</evidence>
<proteinExistence type="inferred from homology"/>
<dbReference type="GO" id="GO:0015074">
    <property type="term" value="P:DNA integration"/>
    <property type="evidence" value="ECO:0007669"/>
    <property type="project" value="UniProtKB-KW"/>
</dbReference>
<evidence type="ECO:0000256" key="5">
    <source>
        <dbReference type="PROSITE-ProRule" id="PRU01248"/>
    </source>
</evidence>
<dbReference type="SUPFAM" id="SSF56349">
    <property type="entry name" value="DNA breaking-rejoining enzymes"/>
    <property type="match status" value="1"/>
</dbReference>
<dbReference type="InterPro" id="IPR025166">
    <property type="entry name" value="Integrase_DNA_bind_dom"/>
</dbReference>
<evidence type="ECO:0000259" key="7">
    <source>
        <dbReference type="PROSITE" id="PS51900"/>
    </source>
</evidence>
<dbReference type="KEGG" id="lit:FPZ52_06505"/>
<keyword evidence="3 5" id="KW-0238">DNA-binding</keyword>
<comment type="similarity">
    <text evidence="1">Belongs to the 'phage' integrase family.</text>
</comment>
<evidence type="ECO:0000256" key="4">
    <source>
        <dbReference type="ARBA" id="ARBA00023172"/>
    </source>
</evidence>
<dbReference type="InterPro" id="IPR050808">
    <property type="entry name" value="Phage_Integrase"/>
</dbReference>
<evidence type="ECO:0000256" key="1">
    <source>
        <dbReference type="ARBA" id="ARBA00008857"/>
    </source>
</evidence>
<dbReference type="InterPro" id="IPR002104">
    <property type="entry name" value="Integrase_catalytic"/>
</dbReference>
<dbReference type="OrthoDB" id="7615137at2"/>
<keyword evidence="9" id="KW-1185">Reference proteome</keyword>
<name>A0A5B8IV50_9RHOB</name>
<organism evidence="8 9">
    <name type="scientific">Qingshengfaniella alkalisoli</name>
    <dbReference type="NCBI Taxonomy" id="2599296"/>
    <lineage>
        <taxon>Bacteria</taxon>
        <taxon>Pseudomonadati</taxon>
        <taxon>Pseudomonadota</taxon>
        <taxon>Alphaproteobacteria</taxon>
        <taxon>Rhodobacterales</taxon>
        <taxon>Paracoccaceae</taxon>
        <taxon>Qingshengfaniella</taxon>
    </lineage>
</organism>
<dbReference type="InterPro" id="IPR013762">
    <property type="entry name" value="Integrase-like_cat_sf"/>
</dbReference>
<feature type="domain" description="Core-binding (CB)" evidence="7">
    <location>
        <begin position="109"/>
        <end position="188"/>
    </location>
</feature>
<keyword evidence="4" id="KW-0233">DNA recombination</keyword>
<dbReference type="EMBL" id="CP042261">
    <property type="protein sequence ID" value="QDY69313.1"/>
    <property type="molecule type" value="Genomic_DNA"/>
</dbReference>
<dbReference type="AlphaFoldDB" id="A0A5B8IV50"/>
<evidence type="ECO:0000256" key="2">
    <source>
        <dbReference type="ARBA" id="ARBA00022908"/>
    </source>
</evidence>